<gene>
    <name evidence="3" type="ORF">QYF68_21650</name>
</gene>
<evidence type="ECO:0000313" key="3">
    <source>
        <dbReference type="EMBL" id="MDN4520407.1"/>
    </source>
</evidence>
<keyword evidence="2" id="KW-0472">Membrane</keyword>
<accession>A0ABT8HI04</accession>
<evidence type="ECO:0000256" key="2">
    <source>
        <dbReference type="SAM" id="Phobius"/>
    </source>
</evidence>
<sequence length="79" mass="8202">MTALPPDPDPMDTPGEERAGGVRPEETPPDSAQTRATANRDPAAGRNLTPRAVVTFVALGLFVALFAATGVYLVVQVLG</sequence>
<evidence type="ECO:0000313" key="4">
    <source>
        <dbReference type="Proteomes" id="UP001172687"/>
    </source>
</evidence>
<proteinExistence type="predicted"/>
<feature type="transmembrane region" description="Helical" evidence="2">
    <location>
        <begin position="52"/>
        <end position="75"/>
    </location>
</feature>
<dbReference type="Pfam" id="PF20088">
    <property type="entry name" value="DUF6480"/>
    <property type="match status" value="1"/>
</dbReference>
<dbReference type="EMBL" id="JAUHTC010000074">
    <property type="protein sequence ID" value="MDN4520407.1"/>
    <property type="molecule type" value="Genomic_DNA"/>
</dbReference>
<keyword evidence="2" id="KW-1133">Transmembrane helix</keyword>
<dbReference type="InterPro" id="IPR045512">
    <property type="entry name" value="DUF6480"/>
</dbReference>
<comment type="caution">
    <text evidence="3">The sequence shown here is derived from an EMBL/GenBank/DDBJ whole genome shotgun (WGS) entry which is preliminary data.</text>
</comment>
<protein>
    <submittedName>
        <fullName evidence="3">DUF6480 family protein</fullName>
    </submittedName>
</protein>
<evidence type="ECO:0000256" key="1">
    <source>
        <dbReference type="SAM" id="MobiDB-lite"/>
    </source>
</evidence>
<keyword evidence="4" id="KW-1185">Reference proteome</keyword>
<feature type="compositionally biased region" description="Basic and acidic residues" evidence="1">
    <location>
        <begin position="15"/>
        <end position="26"/>
    </location>
</feature>
<dbReference type="RefSeq" id="WP_105389413.1">
    <property type="nucleotide sequence ID" value="NZ_CP070380.1"/>
</dbReference>
<name>A0ABT8HI04_MYCAO</name>
<keyword evidence="2" id="KW-0812">Transmembrane</keyword>
<feature type="region of interest" description="Disordered" evidence="1">
    <location>
        <begin position="1"/>
        <end position="47"/>
    </location>
</feature>
<dbReference type="Proteomes" id="UP001172687">
    <property type="component" value="Unassembled WGS sequence"/>
</dbReference>
<organism evidence="3 4">
    <name type="scientific">Mycolicibacterium austroafricanum</name>
    <name type="common">Mycobacterium austroafricanum</name>
    <dbReference type="NCBI Taxonomy" id="39687"/>
    <lineage>
        <taxon>Bacteria</taxon>
        <taxon>Bacillati</taxon>
        <taxon>Actinomycetota</taxon>
        <taxon>Actinomycetes</taxon>
        <taxon>Mycobacteriales</taxon>
        <taxon>Mycobacteriaceae</taxon>
        <taxon>Mycolicibacterium</taxon>
    </lineage>
</organism>
<reference evidence="3" key="1">
    <citation type="submission" date="2023-07" db="EMBL/GenBank/DDBJ databases">
        <title>Degradation of tert-butanol by M. austroafricanum TBA100.</title>
        <authorList>
            <person name="Helbich S."/>
            <person name="Vainshtein Y."/>
        </authorList>
    </citation>
    <scope>NUCLEOTIDE SEQUENCE</scope>
    <source>
        <strain evidence="3">TBA100</strain>
    </source>
</reference>